<proteinExistence type="predicted"/>
<dbReference type="EMBL" id="JACNYO010000060">
    <property type="protein sequence ID" value="MBC3215801.1"/>
    <property type="molecule type" value="Genomic_DNA"/>
</dbReference>
<protein>
    <submittedName>
        <fullName evidence="1">Uncharacterized protein</fullName>
    </submittedName>
</protein>
<dbReference type="Proteomes" id="UP000659084">
    <property type="component" value="Unassembled WGS sequence"/>
</dbReference>
<dbReference type="AlphaFoldDB" id="A0AAW3WZ86"/>
<gene>
    <name evidence="1" type="ORF">H8J20_27125</name>
</gene>
<organism evidence="1 2">
    <name type="scientific">Serratia fonticola</name>
    <dbReference type="NCBI Taxonomy" id="47917"/>
    <lineage>
        <taxon>Bacteria</taxon>
        <taxon>Pseudomonadati</taxon>
        <taxon>Pseudomonadota</taxon>
        <taxon>Gammaproteobacteria</taxon>
        <taxon>Enterobacterales</taxon>
        <taxon>Yersiniaceae</taxon>
        <taxon>Serratia</taxon>
    </lineage>
</organism>
<evidence type="ECO:0000313" key="1">
    <source>
        <dbReference type="EMBL" id="MBC3215801.1"/>
    </source>
</evidence>
<comment type="caution">
    <text evidence="1">The sequence shown here is derived from an EMBL/GenBank/DDBJ whole genome shotgun (WGS) entry which is preliminary data.</text>
</comment>
<evidence type="ECO:0000313" key="2">
    <source>
        <dbReference type="Proteomes" id="UP000659084"/>
    </source>
</evidence>
<sequence length="50" mass="5541">MEIEYGLQLAVGGRNGDVPSETAVRLASYAKFNHPHQGWQLNISPLSFIK</sequence>
<accession>A0AAW3WZ86</accession>
<name>A0AAW3WZ86_SERFO</name>
<reference evidence="1" key="1">
    <citation type="submission" date="2020-08" db="EMBL/GenBank/DDBJ databases">
        <title>Food and environmental bacterial isolates.</title>
        <authorList>
            <person name="Richter L."/>
            <person name="Du Plessis E.M."/>
            <person name="Duvenage S."/>
            <person name="Allam M."/>
            <person name="Korsten L."/>
        </authorList>
    </citation>
    <scope>NUCLEOTIDE SEQUENCE</scope>
    <source>
        <strain evidence="1">UPMP2127</strain>
    </source>
</reference>